<protein>
    <submittedName>
        <fullName evidence="2">Uncharacterized protein</fullName>
    </submittedName>
</protein>
<dbReference type="AlphaFoldDB" id="A0A9Q8T1Q7"/>
<organism evidence="2 3">
    <name type="scientific">Colletotrichum lupini</name>
    <dbReference type="NCBI Taxonomy" id="145971"/>
    <lineage>
        <taxon>Eukaryota</taxon>
        <taxon>Fungi</taxon>
        <taxon>Dikarya</taxon>
        <taxon>Ascomycota</taxon>
        <taxon>Pezizomycotina</taxon>
        <taxon>Sordariomycetes</taxon>
        <taxon>Hypocreomycetidae</taxon>
        <taxon>Glomerellales</taxon>
        <taxon>Glomerellaceae</taxon>
        <taxon>Colletotrichum</taxon>
        <taxon>Colletotrichum acutatum species complex</taxon>
    </lineage>
</organism>
<dbReference type="KEGG" id="clup:CLUP02_13122"/>
<evidence type="ECO:0000313" key="3">
    <source>
        <dbReference type="Proteomes" id="UP000830671"/>
    </source>
</evidence>
<dbReference type="Proteomes" id="UP000830671">
    <property type="component" value="Chromosome 7"/>
</dbReference>
<dbReference type="EMBL" id="CP019479">
    <property type="protein sequence ID" value="UQC87604.1"/>
    <property type="molecule type" value="Genomic_DNA"/>
</dbReference>
<name>A0A9Q8T1Q7_9PEZI</name>
<gene>
    <name evidence="2" type="ORF">CLUP02_13122</name>
</gene>
<dbReference type="GeneID" id="73347076"/>
<dbReference type="RefSeq" id="XP_049149212.1">
    <property type="nucleotide sequence ID" value="XM_049292066.1"/>
</dbReference>
<keyword evidence="3" id="KW-1185">Reference proteome</keyword>
<reference evidence="2" key="1">
    <citation type="journal article" date="2021" name="Mol. Plant Microbe Interact.">
        <title>Complete Genome Sequence of the Plant-Pathogenic Fungus Colletotrichum lupini.</title>
        <authorList>
            <person name="Baroncelli R."/>
            <person name="Pensec F."/>
            <person name="Da Lio D."/>
            <person name="Boufleur T."/>
            <person name="Vicente I."/>
            <person name="Sarrocco S."/>
            <person name="Picot A."/>
            <person name="Baraldi E."/>
            <person name="Sukno S."/>
            <person name="Thon M."/>
            <person name="Le Floch G."/>
        </authorList>
    </citation>
    <scope>NUCLEOTIDE SEQUENCE</scope>
    <source>
        <strain evidence="2">IMI 504893</strain>
    </source>
</reference>
<feature type="region of interest" description="Disordered" evidence="1">
    <location>
        <begin position="194"/>
        <end position="214"/>
    </location>
</feature>
<proteinExistence type="predicted"/>
<evidence type="ECO:0000256" key="1">
    <source>
        <dbReference type="SAM" id="MobiDB-lite"/>
    </source>
</evidence>
<feature type="compositionally biased region" description="Polar residues" evidence="1">
    <location>
        <begin position="204"/>
        <end position="214"/>
    </location>
</feature>
<accession>A0A9Q8T1Q7</accession>
<sequence>MSLNAVSDQGNGGLSAAIAGEILPHLTKSRTFCKTARLRISLSKSQKTPPFNGSAFHSLSGNPFLFILRRIRTQDLAGPAEITMFSECSVCKHGLSAAFPRGPHLFRPSLSLWSLSRYLHSPEKCDHPLSETPESRVPDHALLPTTCYPIPTAWKWGASHLEMAFPEVGAVANFIDMAMMVIIIASNESKEVSGEVPMAKPTPGGQSCHSGVGSQQSGANVTTIYIHYNYHPAGIGLLLEPILIRKRPMSCE</sequence>
<evidence type="ECO:0000313" key="2">
    <source>
        <dbReference type="EMBL" id="UQC87604.1"/>
    </source>
</evidence>